<name>A0A078MD23_9BACL</name>
<dbReference type="PANTHER" id="PTHR35527:SF2">
    <property type="entry name" value="HYDROLASE"/>
    <property type="match status" value="1"/>
</dbReference>
<accession>A0A078MD23</accession>
<dbReference type="PATRIC" id="fig|1461583.4.peg.2304"/>
<dbReference type="InterPro" id="IPR047794">
    <property type="entry name" value="C45_proenzyme-like"/>
</dbReference>
<dbReference type="AlphaFoldDB" id="A0A078MD23"/>
<reference evidence="2" key="1">
    <citation type="submission" date="2014-07" db="EMBL/GenBank/DDBJ databases">
        <authorList>
            <person name="Urmite Genomes Urmite Genomes"/>
        </authorList>
    </citation>
    <scope>NUCLEOTIDE SEQUENCE</scope>
    <source>
        <strain evidence="2">13S34_air</strain>
    </source>
</reference>
<dbReference type="NCBIfam" id="NF040521">
    <property type="entry name" value="C45_proenzyme"/>
    <property type="match status" value="1"/>
</dbReference>
<keyword evidence="2" id="KW-0378">Hydrolase</keyword>
<gene>
    <name evidence="2" type="ORF">BN1050_02389</name>
</gene>
<dbReference type="EMBL" id="LN483077">
    <property type="protein sequence ID" value="CEA05293.1"/>
    <property type="molecule type" value="Genomic_DNA"/>
</dbReference>
<dbReference type="InterPro" id="IPR005079">
    <property type="entry name" value="Peptidase_C45_hydrolase"/>
</dbReference>
<evidence type="ECO:0000259" key="1">
    <source>
        <dbReference type="Pfam" id="PF03417"/>
    </source>
</evidence>
<dbReference type="InterPro" id="IPR029055">
    <property type="entry name" value="Ntn_hydrolases_N"/>
</dbReference>
<dbReference type="GO" id="GO:0016787">
    <property type="term" value="F:hydrolase activity"/>
    <property type="evidence" value="ECO:0007669"/>
    <property type="project" value="UniProtKB-KW"/>
</dbReference>
<sequence length="352" mass="38720">MTNWLKKIALATTVLGATTVSSVAYVFRKELATLKSVQRIAPGLFEMTYYGDYGLETFLQTGARTDAELIHFVTRNVMKGFPVTLAIPDLSCTTFRAKHSDAGYLFGRNFDLAQGPTLVMHTAPPNGYASVAITHLPFLGFADDDSLKGMHNRITTLAAPYVPMDGMNEKGLAIGILLLPDTPTAQERGNIPIMCTTAIRLVLDQAATVEEAIALMARYDMHDSAASAYHYQIVDATGASAIVEYVNQEMVVLRHKTNRQAATNFYQHPSKTTFGYGHERYGKVMDKLGAKNDTLTPAEAMQLLADVKLVGEADPFSNQPAWTLWSAVYELDKRSVTVAAHRNYNTLHTFTI</sequence>
<feature type="domain" description="Peptidase C45 hydrolase" evidence="1">
    <location>
        <begin position="164"/>
        <end position="343"/>
    </location>
</feature>
<protein>
    <submittedName>
        <fullName evidence="2">Linear amide C-N hydrolases, choloylglycine hydrolase family</fullName>
    </submittedName>
</protein>
<dbReference type="SUPFAM" id="SSF56235">
    <property type="entry name" value="N-terminal nucleophile aminohydrolases (Ntn hydrolases)"/>
    <property type="match status" value="1"/>
</dbReference>
<organism evidence="2">
    <name type="scientific">Metalysinibacillus saudimassiliensis</name>
    <dbReference type="NCBI Taxonomy" id="1461583"/>
    <lineage>
        <taxon>Bacteria</taxon>
        <taxon>Bacillati</taxon>
        <taxon>Bacillota</taxon>
        <taxon>Bacilli</taxon>
        <taxon>Bacillales</taxon>
        <taxon>Caryophanaceae</taxon>
        <taxon>Metalysinibacillus</taxon>
    </lineage>
</organism>
<dbReference type="PANTHER" id="PTHR35527">
    <property type="entry name" value="CHOLOYLGLYCINE HYDROLASE"/>
    <property type="match status" value="1"/>
</dbReference>
<dbReference type="InterPro" id="IPR052193">
    <property type="entry name" value="Peptidase_C59"/>
</dbReference>
<dbReference type="Pfam" id="PF03417">
    <property type="entry name" value="AAT"/>
    <property type="match status" value="1"/>
</dbReference>
<dbReference type="HOGENOM" id="CLU_057333_0_0_9"/>
<proteinExistence type="predicted"/>
<dbReference type="Gene3D" id="3.60.60.10">
    <property type="entry name" value="Penicillin V Acylase, Chain A"/>
    <property type="match status" value="1"/>
</dbReference>
<evidence type="ECO:0000313" key="2">
    <source>
        <dbReference type="EMBL" id="CEA05293.1"/>
    </source>
</evidence>